<name>A0AAW1UMY8_9CUCU</name>
<keyword evidence="2" id="KW-1185">Reference proteome</keyword>
<sequence>MLRTSFMPFPKKKKTTLHFNEKDGDTKFTLEIRDPISKSVPLGVMRVTRYANHNMKYWHIKPTNSGRYNHYECFHNSHVKINVLKPKHLMPLLDRSVYRLQFYCC</sequence>
<dbReference type="AlphaFoldDB" id="A0AAW1UMY8"/>
<organism evidence="1 2">
    <name type="scientific">Henosepilachna vigintioctopunctata</name>
    <dbReference type="NCBI Taxonomy" id="420089"/>
    <lineage>
        <taxon>Eukaryota</taxon>
        <taxon>Metazoa</taxon>
        <taxon>Ecdysozoa</taxon>
        <taxon>Arthropoda</taxon>
        <taxon>Hexapoda</taxon>
        <taxon>Insecta</taxon>
        <taxon>Pterygota</taxon>
        <taxon>Neoptera</taxon>
        <taxon>Endopterygota</taxon>
        <taxon>Coleoptera</taxon>
        <taxon>Polyphaga</taxon>
        <taxon>Cucujiformia</taxon>
        <taxon>Coccinelloidea</taxon>
        <taxon>Coccinellidae</taxon>
        <taxon>Epilachninae</taxon>
        <taxon>Epilachnini</taxon>
        <taxon>Henosepilachna</taxon>
    </lineage>
</organism>
<protein>
    <submittedName>
        <fullName evidence="1">Uncharacterized protein</fullName>
    </submittedName>
</protein>
<accession>A0AAW1UMY8</accession>
<gene>
    <name evidence="1" type="ORF">WA026_021901</name>
</gene>
<dbReference type="EMBL" id="JARQZJ010000077">
    <property type="protein sequence ID" value="KAK9882553.1"/>
    <property type="molecule type" value="Genomic_DNA"/>
</dbReference>
<reference evidence="1 2" key="1">
    <citation type="submission" date="2023-03" db="EMBL/GenBank/DDBJ databases">
        <title>Genome insight into feeding habits of ladybird beetles.</title>
        <authorList>
            <person name="Li H.-S."/>
            <person name="Huang Y.-H."/>
            <person name="Pang H."/>
        </authorList>
    </citation>
    <scope>NUCLEOTIDE SEQUENCE [LARGE SCALE GENOMIC DNA]</scope>
    <source>
        <strain evidence="1">SYSU_2023b</strain>
        <tissue evidence="1">Whole body</tissue>
    </source>
</reference>
<evidence type="ECO:0000313" key="1">
    <source>
        <dbReference type="EMBL" id="KAK9882553.1"/>
    </source>
</evidence>
<evidence type="ECO:0000313" key="2">
    <source>
        <dbReference type="Proteomes" id="UP001431783"/>
    </source>
</evidence>
<comment type="caution">
    <text evidence="1">The sequence shown here is derived from an EMBL/GenBank/DDBJ whole genome shotgun (WGS) entry which is preliminary data.</text>
</comment>
<proteinExistence type="predicted"/>
<dbReference type="Proteomes" id="UP001431783">
    <property type="component" value="Unassembled WGS sequence"/>
</dbReference>